<dbReference type="PANTHER" id="PTHR10900:SF77">
    <property type="entry name" value="FI19380P1"/>
    <property type="match status" value="1"/>
</dbReference>
<evidence type="ECO:0000313" key="3">
    <source>
        <dbReference type="Proteomes" id="UP001168338"/>
    </source>
</evidence>
<comment type="caution">
    <text evidence="2">The sequence shown here is derived from an EMBL/GenBank/DDBJ whole genome shotgun (WGS) entry which is preliminary data.</text>
</comment>
<name>A0ABT8MDQ2_9EURY</name>
<dbReference type="PROSITE" id="PS50213">
    <property type="entry name" value="FAS1"/>
    <property type="match status" value="1"/>
</dbReference>
<dbReference type="Pfam" id="PF02469">
    <property type="entry name" value="Fasciclin"/>
    <property type="match status" value="1"/>
</dbReference>
<dbReference type="SMART" id="SM00554">
    <property type="entry name" value="FAS1"/>
    <property type="match status" value="1"/>
</dbReference>
<dbReference type="PANTHER" id="PTHR10900">
    <property type="entry name" value="PERIOSTIN-RELATED"/>
    <property type="match status" value="1"/>
</dbReference>
<keyword evidence="3" id="KW-1185">Reference proteome</keyword>
<organism evidence="2 3">
    <name type="scientific">Methanoculleus frigidifontis</name>
    <dbReference type="NCBI Taxonomy" id="2584085"/>
    <lineage>
        <taxon>Archaea</taxon>
        <taxon>Methanobacteriati</taxon>
        <taxon>Methanobacteriota</taxon>
        <taxon>Stenosarchaea group</taxon>
        <taxon>Methanomicrobia</taxon>
        <taxon>Methanomicrobiales</taxon>
        <taxon>Methanomicrobiaceae</taxon>
        <taxon>Methanoculleus</taxon>
    </lineage>
</organism>
<evidence type="ECO:0000259" key="1">
    <source>
        <dbReference type="PROSITE" id="PS50213"/>
    </source>
</evidence>
<dbReference type="Gene3D" id="2.30.180.10">
    <property type="entry name" value="FAS1 domain"/>
    <property type="match status" value="1"/>
</dbReference>
<dbReference type="RefSeq" id="WP_301665184.1">
    <property type="nucleotide sequence ID" value="NZ_VCYH01000012.1"/>
</dbReference>
<sequence length="141" mass="15219">MKNILETAREDGRFTVFLAAVNRAGLGSVLARQRPLTVFAPTDEAFGRFPQEQLDDLMQEPPRLAEVLKHHILSGRLLSGDLSGTIETLHEDDLAIDAAGGRIRVGGAEVTEADIACTNGVVHAINRVLIPATTEAVAPRW</sequence>
<accession>A0ABT8MDQ2</accession>
<dbReference type="Proteomes" id="UP001168338">
    <property type="component" value="Unassembled WGS sequence"/>
</dbReference>
<feature type="domain" description="FAS1" evidence="1">
    <location>
        <begin position="1"/>
        <end position="129"/>
    </location>
</feature>
<protein>
    <submittedName>
        <fullName evidence="2">Fasciclin domain-containing protein</fullName>
    </submittedName>
</protein>
<dbReference type="InterPro" id="IPR050904">
    <property type="entry name" value="Adhesion/Biosynth-related"/>
</dbReference>
<evidence type="ECO:0000313" key="2">
    <source>
        <dbReference type="EMBL" id="MDN7025985.1"/>
    </source>
</evidence>
<reference evidence="2" key="1">
    <citation type="submission" date="2019-05" db="EMBL/GenBank/DDBJ databases">
        <title>Methanoculleus sp. FWC-SCC1, a methanogenic archaeon isolated from deep marine cold seep.</title>
        <authorList>
            <person name="Chen Y.-W."/>
            <person name="Chen S.-C."/>
            <person name="Teng N.-H."/>
            <person name="Lai M.-C."/>
        </authorList>
    </citation>
    <scope>NUCLEOTIDE SEQUENCE</scope>
    <source>
        <strain evidence="2">FWC-SCC1</strain>
    </source>
</reference>
<proteinExistence type="predicted"/>
<dbReference type="InterPro" id="IPR000782">
    <property type="entry name" value="FAS1_domain"/>
</dbReference>
<dbReference type="InterPro" id="IPR036378">
    <property type="entry name" value="FAS1_dom_sf"/>
</dbReference>
<gene>
    <name evidence="2" type="ORF">FGU65_14005</name>
</gene>
<dbReference type="EMBL" id="VCYH01000012">
    <property type="protein sequence ID" value="MDN7025985.1"/>
    <property type="molecule type" value="Genomic_DNA"/>
</dbReference>
<dbReference type="SUPFAM" id="SSF82153">
    <property type="entry name" value="FAS1 domain"/>
    <property type="match status" value="1"/>
</dbReference>